<evidence type="ECO:0000313" key="3">
    <source>
        <dbReference type="Proteomes" id="UP000094291"/>
    </source>
</evidence>
<evidence type="ECO:0000313" key="2">
    <source>
        <dbReference type="EMBL" id="ODC03737.1"/>
    </source>
</evidence>
<sequence>MRQAGVWGLLGIGLLVMGAIMLGVNARQQAVHDFDQVRWHQGAYHWVRHNAQGKRVVSELASGRFQLEAPDGLMRIEVTLNQGLPDGMMAIWWWRHGSVRPLDDQGRCLLPMDLRGDVPALAKVRASCGPKATGERWVERRLPIAPSVAKIQQDHVQGRAIYRDEYTNQPRLTIRYAQGQQAQVTSHDIISGQAVWVEYWRQGAFVSGAPAQNPDQRYTDHSRIDDRLLLPLLNPEPIHSQLEVTRSAFADASKDAASQAGPSH</sequence>
<protein>
    <submittedName>
        <fullName evidence="2">Uncharacterized protein</fullName>
    </submittedName>
</protein>
<comment type="caution">
    <text evidence="2">The sequence shown here is derived from an EMBL/GenBank/DDBJ whole genome shotgun (WGS) entry which is preliminary data.</text>
</comment>
<feature type="transmembrane region" description="Helical" evidence="1">
    <location>
        <begin position="6"/>
        <end position="24"/>
    </location>
</feature>
<dbReference type="RefSeq" id="WP_068998208.1">
    <property type="nucleotide sequence ID" value="NZ_MDTQ01000001.1"/>
</dbReference>
<accession>A0A1E2V9U1</accession>
<organism evidence="2 3">
    <name type="scientific">Terasakiispira papahanaumokuakeensis</name>
    <dbReference type="NCBI Taxonomy" id="197479"/>
    <lineage>
        <taxon>Bacteria</taxon>
        <taxon>Pseudomonadati</taxon>
        <taxon>Pseudomonadota</taxon>
        <taxon>Gammaproteobacteria</taxon>
        <taxon>Oceanospirillales</taxon>
        <taxon>Terasakiispira</taxon>
    </lineage>
</organism>
<keyword evidence="3" id="KW-1185">Reference proteome</keyword>
<evidence type="ECO:0000256" key="1">
    <source>
        <dbReference type="SAM" id="Phobius"/>
    </source>
</evidence>
<keyword evidence="1" id="KW-1133">Transmembrane helix</keyword>
<dbReference type="AlphaFoldDB" id="A0A1E2V9U1"/>
<keyword evidence="1" id="KW-0472">Membrane</keyword>
<dbReference type="Proteomes" id="UP000094291">
    <property type="component" value="Unassembled WGS sequence"/>
</dbReference>
<keyword evidence="1" id="KW-0812">Transmembrane</keyword>
<gene>
    <name evidence="2" type="ORF">BFW38_09470</name>
</gene>
<dbReference type="EMBL" id="MDTQ01000001">
    <property type="protein sequence ID" value="ODC03737.1"/>
    <property type="molecule type" value="Genomic_DNA"/>
</dbReference>
<name>A0A1E2V9U1_9GAMM</name>
<reference evidence="2 3" key="1">
    <citation type="submission" date="2016-08" db="EMBL/GenBank/DDBJ databases">
        <authorList>
            <person name="Seilhamer J.J."/>
        </authorList>
    </citation>
    <scope>NUCLEOTIDE SEQUENCE [LARGE SCALE GENOMIC DNA]</scope>
    <source>
        <strain evidence="2 3">PH27A</strain>
    </source>
</reference>
<dbReference type="STRING" id="197479.BFW38_09470"/>
<proteinExistence type="predicted"/>